<gene>
    <name evidence="3" type="ORF">J9309_10870</name>
</gene>
<reference evidence="4" key="2">
    <citation type="submission" date="2021-04" db="EMBL/GenBank/DDBJ databases">
        <title>Taxonomy of Flavobacteriaceae bacterium ZY171143.</title>
        <authorList>
            <person name="Li F."/>
        </authorList>
    </citation>
    <scope>NUCLEOTIDE SEQUENCE [LARGE SCALE GENOMIC DNA]</scope>
    <source>
        <strain evidence="4">ZY171143</strain>
    </source>
</reference>
<dbReference type="Pfam" id="PF13649">
    <property type="entry name" value="Methyltransf_25"/>
    <property type="match status" value="1"/>
</dbReference>
<feature type="domain" description="Methyltransferase" evidence="2">
    <location>
        <begin position="39"/>
        <end position="133"/>
    </location>
</feature>
<evidence type="ECO:0000259" key="2">
    <source>
        <dbReference type="Pfam" id="PF13649"/>
    </source>
</evidence>
<dbReference type="CDD" id="cd02440">
    <property type="entry name" value="AdoMet_MTases"/>
    <property type="match status" value="1"/>
</dbReference>
<keyword evidence="3" id="KW-0489">Methyltransferase</keyword>
<evidence type="ECO:0000256" key="1">
    <source>
        <dbReference type="ARBA" id="ARBA00022679"/>
    </source>
</evidence>
<dbReference type="InterPro" id="IPR041698">
    <property type="entry name" value="Methyltransf_25"/>
</dbReference>
<dbReference type="RefSeq" id="WP_230475901.1">
    <property type="nucleotide sequence ID" value="NZ_CP072842.1"/>
</dbReference>
<keyword evidence="4" id="KW-1185">Reference proteome</keyword>
<evidence type="ECO:0000313" key="4">
    <source>
        <dbReference type="Proteomes" id="UP000672011"/>
    </source>
</evidence>
<keyword evidence="1" id="KW-0808">Transferase</keyword>
<reference evidence="3 4" key="1">
    <citation type="journal article" date="2021" name="Int. J. Syst. Evol. Microbiol.">
        <title>Faecalibacter bovis sp. nov., isolated from cow faeces.</title>
        <authorList>
            <person name="Li F."/>
            <person name="Zhao W."/>
            <person name="Hong Q."/>
            <person name="Shao Q."/>
            <person name="Song J."/>
            <person name="Yang S."/>
        </authorList>
    </citation>
    <scope>NUCLEOTIDE SEQUENCE [LARGE SCALE GENOMIC DNA]</scope>
    <source>
        <strain evidence="3 4">ZY171143</strain>
    </source>
</reference>
<evidence type="ECO:0000313" key="3">
    <source>
        <dbReference type="EMBL" id="QTV05272.1"/>
    </source>
</evidence>
<sequence>MNYNYIAPYYDLLSRICFLNRQQLAHKIILKHLNSGDQILWLGGGSGWFLEDINKLNIDLEIDYVELSTVMIEKAKARKVSNINVNFYQEDFFQFVPNRNYDVIITAFVFDHFLEKECEILFKKYNQFLKKKGKWAYVDFCEEQNFIQRFLTKSMVLFFNLVAGIEAKDFPKVNGLFDDFELIEGKEYFGNYIQSKIYKK</sequence>
<dbReference type="InterPro" id="IPR029063">
    <property type="entry name" value="SAM-dependent_MTases_sf"/>
</dbReference>
<dbReference type="Proteomes" id="UP000672011">
    <property type="component" value="Chromosome"/>
</dbReference>
<name>A0ABX7XBK5_9FLAO</name>
<dbReference type="GO" id="GO:0032259">
    <property type="term" value="P:methylation"/>
    <property type="evidence" value="ECO:0007669"/>
    <property type="project" value="UniProtKB-KW"/>
</dbReference>
<dbReference type="SUPFAM" id="SSF53335">
    <property type="entry name" value="S-adenosyl-L-methionine-dependent methyltransferases"/>
    <property type="match status" value="1"/>
</dbReference>
<dbReference type="GO" id="GO:0008168">
    <property type="term" value="F:methyltransferase activity"/>
    <property type="evidence" value="ECO:0007669"/>
    <property type="project" value="UniProtKB-KW"/>
</dbReference>
<accession>A0ABX7XBK5</accession>
<dbReference type="Gene3D" id="3.40.50.150">
    <property type="entry name" value="Vaccinia Virus protein VP39"/>
    <property type="match status" value="1"/>
</dbReference>
<dbReference type="PANTHER" id="PTHR43861">
    <property type="entry name" value="TRANS-ACONITATE 2-METHYLTRANSFERASE-RELATED"/>
    <property type="match status" value="1"/>
</dbReference>
<proteinExistence type="predicted"/>
<organism evidence="3 4">
    <name type="scientific">Faecalibacter bovis</name>
    <dbReference type="NCBI Taxonomy" id="2898187"/>
    <lineage>
        <taxon>Bacteria</taxon>
        <taxon>Pseudomonadati</taxon>
        <taxon>Bacteroidota</taxon>
        <taxon>Flavobacteriia</taxon>
        <taxon>Flavobacteriales</taxon>
        <taxon>Weeksellaceae</taxon>
        <taxon>Faecalibacter</taxon>
    </lineage>
</organism>
<protein>
    <submittedName>
        <fullName evidence="3">Class I SAM-dependent methyltransferase</fullName>
    </submittedName>
</protein>
<dbReference type="EMBL" id="CP072842">
    <property type="protein sequence ID" value="QTV05272.1"/>
    <property type="molecule type" value="Genomic_DNA"/>
</dbReference>